<name>A0ABS4K3S8_9CLOT</name>
<feature type="compositionally biased region" description="Basic and acidic residues" evidence="1">
    <location>
        <begin position="163"/>
        <end position="181"/>
    </location>
</feature>
<evidence type="ECO:0000313" key="3">
    <source>
        <dbReference type="Proteomes" id="UP001519308"/>
    </source>
</evidence>
<dbReference type="InterPro" id="IPR036390">
    <property type="entry name" value="WH_DNA-bd_sf"/>
</dbReference>
<feature type="region of interest" description="Disordered" evidence="1">
    <location>
        <begin position="100"/>
        <end position="236"/>
    </location>
</feature>
<reference evidence="2 3" key="1">
    <citation type="submission" date="2021-03" db="EMBL/GenBank/DDBJ databases">
        <title>Genomic Encyclopedia of Type Strains, Phase IV (KMG-IV): sequencing the most valuable type-strain genomes for metagenomic binning, comparative biology and taxonomic classification.</title>
        <authorList>
            <person name="Goeker M."/>
        </authorList>
    </citation>
    <scope>NUCLEOTIDE SEQUENCE [LARGE SCALE GENOMIC DNA]</scope>
    <source>
        <strain evidence="2 3">DSM 28650</strain>
    </source>
</reference>
<organism evidence="2 3">
    <name type="scientific">Clostridium punense</name>
    <dbReference type="NCBI Taxonomy" id="1054297"/>
    <lineage>
        <taxon>Bacteria</taxon>
        <taxon>Bacillati</taxon>
        <taxon>Bacillota</taxon>
        <taxon>Clostridia</taxon>
        <taxon>Eubacteriales</taxon>
        <taxon>Clostridiaceae</taxon>
        <taxon>Clostridium</taxon>
    </lineage>
</organism>
<dbReference type="Gene3D" id="1.10.10.10">
    <property type="entry name" value="Winged helix-like DNA-binding domain superfamily/Winged helix DNA-binding domain"/>
    <property type="match status" value="1"/>
</dbReference>
<accession>A0ABS4K3S8</accession>
<evidence type="ECO:0008006" key="4">
    <source>
        <dbReference type="Google" id="ProtNLM"/>
    </source>
</evidence>
<gene>
    <name evidence="2" type="ORF">J2Z44_002263</name>
</gene>
<proteinExistence type="predicted"/>
<evidence type="ECO:0000256" key="1">
    <source>
        <dbReference type="SAM" id="MobiDB-lite"/>
    </source>
</evidence>
<dbReference type="InterPro" id="IPR036388">
    <property type="entry name" value="WH-like_DNA-bd_sf"/>
</dbReference>
<protein>
    <recommendedName>
        <fullName evidence="4">Helix-turn-helix domain-containing protein</fullName>
    </recommendedName>
</protein>
<keyword evidence="3" id="KW-1185">Reference proteome</keyword>
<sequence length="265" mass="30832">MGYTKISNEIIELKEISDGAFRLYILLQKMCYGEKKSCFPSQGYLANALNKSSKTIQRYLEELIGLGLVKSTRRGSSSNLYVVVDKVSEEVEQDILETKETEEVPQGATTNENYRDELEFETMATVEDNKEERTKNIYRGKAKENKQSPKNNDKSPDQQWLKWQRDMSTEIDGDKLRHRNESNSYRTSSHRSKYNPFKSPVPSSHGSKYNPFKSPAPSENNSRKTSDKKKTFNSYDQRNYDLNYLEALLLGYEQYDENKLYVKEE</sequence>
<feature type="compositionally biased region" description="Basic and acidic residues" evidence="1">
    <location>
        <begin position="221"/>
        <end position="230"/>
    </location>
</feature>
<dbReference type="EMBL" id="JAGGLL010000016">
    <property type="protein sequence ID" value="MBP2022442.1"/>
    <property type="molecule type" value="Genomic_DNA"/>
</dbReference>
<dbReference type="SUPFAM" id="SSF46785">
    <property type="entry name" value="Winged helix' DNA-binding domain"/>
    <property type="match status" value="1"/>
</dbReference>
<dbReference type="Proteomes" id="UP001519308">
    <property type="component" value="Unassembled WGS sequence"/>
</dbReference>
<comment type="caution">
    <text evidence="2">The sequence shown here is derived from an EMBL/GenBank/DDBJ whole genome shotgun (WGS) entry which is preliminary data.</text>
</comment>
<dbReference type="RefSeq" id="WP_021281314.1">
    <property type="nucleotide sequence ID" value="NZ_JAGGLL010000016.1"/>
</dbReference>
<feature type="compositionally biased region" description="Basic and acidic residues" evidence="1">
    <location>
        <begin position="127"/>
        <end position="156"/>
    </location>
</feature>
<dbReference type="Pfam" id="PF13730">
    <property type="entry name" value="HTH_36"/>
    <property type="match status" value="1"/>
</dbReference>
<evidence type="ECO:0000313" key="2">
    <source>
        <dbReference type="EMBL" id="MBP2022442.1"/>
    </source>
</evidence>